<reference evidence="7" key="1">
    <citation type="journal article" date="2020" name="Fungal Divers.">
        <title>Resolving the Mortierellaceae phylogeny through synthesis of multi-gene phylogenetics and phylogenomics.</title>
        <authorList>
            <person name="Vandepol N."/>
            <person name="Liber J."/>
            <person name="Desiro A."/>
            <person name="Na H."/>
            <person name="Kennedy M."/>
            <person name="Barry K."/>
            <person name="Grigoriev I.V."/>
            <person name="Miller A.N."/>
            <person name="O'Donnell K."/>
            <person name="Stajich J.E."/>
            <person name="Bonito G."/>
        </authorList>
    </citation>
    <scope>NUCLEOTIDE SEQUENCE</scope>
    <source>
        <strain evidence="7">NVP60</strain>
    </source>
</reference>
<keyword evidence="2" id="KW-0285">Flavoprotein</keyword>
<dbReference type="InterPro" id="IPR002938">
    <property type="entry name" value="FAD-bd"/>
</dbReference>
<keyword evidence="5" id="KW-1133">Transmembrane helix</keyword>
<dbReference type="Pfam" id="PF01494">
    <property type="entry name" value="FAD_binding_3"/>
    <property type="match status" value="2"/>
</dbReference>
<evidence type="ECO:0000313" key="7">
    <source>
        <dbReference type="EMBL" id="KAG0316101.1"/>
    </source>
</evidence>
<dbReference type="InterPro" id="IPR036188">
    <property type="entry name" value="FAD/NAD-bd_sf"/>
</dbReference>
<organism evidence="7 8">
    <name type="scientific">Linnemannia gamsii</name>
    <dbReference type="NCBI Taxonomy" id="64522"/>
    <lineage>
        <taxon>Eukaryota</taxon>
        <taxon>Fungi</taxon>
        <taxon>Fungi incertae sedis</taxon>
        <taxon>Mucoromycota</taxon>
        <taxon>Mortierellomycotina</taxon>
        <taxon>Mortierellomycetes</taxon>
        <taxon>Mortierellales</taxon>
        <taxon>Mortierellaceae</taxon>
        <taxon>Linnemannia</taxon>
    </lineage>
</organism>
<comment type="similarity">
    <text evidence="1">Belongs to the paxM FAD-dependent monooxygenase family.</text>
</comment>
<sequence>MSLVAKPKVLIVGAGIGGMALGILLHKAKIPFEIYERATVVKPLGTAMGFNATTAVMFKQCGIYDEFLAIAKPMSGVQVGNIHRTIDYKIDFSEQEELQVSSTLFGANGFIVPRPDICDLLARHIPKEHMHMGKKVIASEQSNDAVRLSFTDGTTAEGHILVGADGAYSTIRQHLYNQLKKENRLLESDAEPLPFSSICLVGQTKPLDPKDFPNVSLEESQIQTILGKGTPYSWSTFTTKRRTIAWAIGQVYNENRSTADEKNEEWGPGAAEAMCEISRDFPVISGGDKPVTIGDLIDWTPKELISKVMLEEKVFETWYDGRIVLLGDACHKINPAGGAGASNAIHDAITIANWIYALPPSPTTQDVEKYFAEYTKERLPKAKAAYASSVTFKNISSKSYLGWIAGFCFKNVPAWMNRKMMEGMMAYRPSVAFLPDAEDNGTVKPWPQHSLEARRIVKERMEAAASPSMT</sequence>
<evidence type="ECO:0000256" key="3">
    <source>
        <dbReference type="ARBA" id="ARBA00022827"/>
    </source>
</evidence>
<name>A0A9P6RF89_9FUNG</name>
<gene>
    <name evidence="7" type="ORF">BGZ97_007391</name>
</gene>
<dbReference type="SUPFAM" id="SSF51905">
    <property type="entry name" value="FAD/NAD(P)-binding domain"/>
    <property type="match status" value="1"/>
</dbReference>
<dbReference type="PRINTS" id="PR00420">
    <property type="entry name" value="RNGMNOXGNASE"/>
</dbReference>
<evidence type="ECO:0000313" key="8">
    <source>
        <dbReference type="Proteomes" id="UP000823405"/>
    </source>
</evidence>
<comment type="caution">
    <text evidence="7">The sequence shown here is derived from an EMBL/GenBank/DDBJ whole genome shotgun (WGS) entry which is preliminary data.</text>
</comment>
<evidence type="ECO:0000256" key="4">
    <source>
        <dbReference type="ARBA" id="ARBA00023002"/>
    </source>
</evidence>
<keyword evidence="8" id="KW-1185">Reference proteome</keyword>
<dbReference type="InterPro" id="IPR050562">
    <property type="entry name" value="FAD_mOase_fung"/>
</dbReference>
<evidence type="ECO:0000256" key="2">
    <source>
        <dbReference type="ARBA" id="ARBA00022630"/>
    </source>
</evidence>
<dbReference type="PANTHER" id="PTHR47356:SF2">
    <property type="entry name" value="FAD-BINDING DOMAIN-CONTAINING PROTEIN-RELATED"/>
    <property type="match status" value="1"/>
</dbReference>
<dbReference type="GO" id="GO:0071949">
    <property type="term" value="F:FAD binding"/>
    <property type="evidence" value="ECO:0007669"/>
    <property type="project" value="InterPro"/>
</dbReference>
<feature type="domain" description="FAD-binding" evidence="6">
    <location>
        <begin position="8"/>
        <end position="189"/>
    </location>
</feature>
<accession>A0A9P6RF89</accession>
<keyword evidence="4" id="KW-0560">Oxidoreductase</keyword>
<protein>
    <recommendedName>
        <fullName evidence="6">FAD-binding domain-containing protein</fullName>
    </recommendedName>
</protein>
<dbReference type="AlphaFoldDB" id="A0A9P6RF89"/>
<dbReference type="Proteomes" id="UP000823405">
    <property type="component" value="Unassembled WGS sequence"/>
</dbReference>
<feature type="transmembrane region" description="Helical" evidence="5">
    <location>
        <begin position="9"/>
        <end position="26"/>
    </location>
</feature>
<evidence type="ECO:0000259" key="6">
    <source>
        <dbReference type="Pfam" id="PF01494"/>
    </source>
</evidence>
<keyword evidence="5" id="KW-0812">Transmembrane</keyword>
<keyword evidence="5" id="KW-0472">Membrane</keyword>
<proteinExistence type="inferred from homology"/>
<dbReference type="OrthoDB" id="655030at2759"/>
<dbReference type="EMBL" id="JAAAIN010000329">
    <property type="protein sequence ID" value="KAG0316101.1"/>
    <property type="molecule type" value="Genomic_DNA"/>
</dbReference>
<evidence type="ECO:0000256" key="5">
    <source>
        <dbReference type="SAM" id="Phobius"/>
    </source>
</evidence>
<dbReference type="GO" id="GO:0004497">
    <property type="term" value="F:monooxygenase activity"/>
    <property type="evidence" value="ECO:0007669"/>
    <property type="project" value="InterPro"/>
</dbReference>
<keyword evidence="3" id="KW-0274">FAD</keyword>
<dbReference type="PANTHER" id="PTHR47356">
    <property type="entry name" value="FAD-DEPENDENT MONOOXYGENASE ASQG-RELATED"/>
    <property type="match status" value="1"/>
</dbReference>
<feature type="domain" description="FAD-binding" evidence="6">
    <location>
        <begin position="305"/>
        <end position="386"/>
    </location>
</feature>
<evidence type="ECO:0000256" key="1">
    <source>
        <dbReference type="ARBA" id="ARBA00007992"/>
    </source>
</evidence>
<dbReference type="Gene3D" id="3.50.50.60">
    <property type="entry name" value="FAD/NAD(P)-binding domain"/>
    <property type="match status" value="1"/>
</dbReference>